<accession>A0A699UXC2</accession>
<feature type="non-terminal residue" evidence="2">
    <location>
        <position position="61"/>
    </location>
</feature>
<reference evidence="2" key="1">
    <citation type="journal article" date="2019" name="Sci. Rep.">
        <title>Draft genome of Tanacetum cinerariifolium, the natural source of mosquito coil.</title>
        <authorList>
            <person name="Yamashiro T."/>
            <person name="Shiraishi A."/>
            <person name="Satake H."/>
            <person name="Nakayama K."/>
        </authorList>
    </citation>
    <scope>NUCLEOTIDE SEQUENCE</scope>
</reference>
<sequence>MKVVVVAVGGGVGCGGFGGGDAWNGGEKASEGEWCGGSDRSGDEKHFWFRRKNPPQTNPTT</sequence>
<organism evidence="2">
    <name type="scientific">Tanacetum cinerariifolium</name>
    <name type="common">Dalmatian daisy</name>
    <name type="synonym">Chrysanthemum cinerariifolium</name>
    <dbReference type="NCBI Taxonomy" id="118510"/>
    <lineage>
        <taxon>Eukaryota</taxon>
        <taxon>Viridiplantae</taxon>
        <taxon>Streptophyta</taxon>
        <taxon>Embryophyta</taxon>
        <taxon>Tracheophyta</taxon>
        <taxon>Spermatophyta</taxon>
        <taxon>Magnoliopsida</taxon>
        <taxon>eudicotyledons</taxon>
        <taxon>Gunneridae</taxon>
        <taxon>Pentapetalae</taxon>
        <taxon>asterids</taxon>
        <taxon>campanulids</taxon>
        <taxon>Asterales</taxon>
        <taxon>Asteraceae</taxon>
        <taxon>Asteroideae</taxon>
        <taxon>Anthemideae</taxon>
        <taxon>Anthemidinae</taxon>
        <taxon>Tanacetum</taxon>
    </lineage>
</organism>
<protein>
    <submittedName>
        <fullName evidence="2">Uncharacterized protein</fullName>
    </submittedName>
</protein>
<proteinExistence type="predicted"/>
<feature type="region of interest" description="Disordered" evidence="1">
    <location>
        <begin position="16"/>
        <end position="61"/>
    </location>
</feature>
<evidence type="ECO:0000256" key="1">
    <source>
        <dbReference type="SAM" id="MobiDB-lite"/>
    </source>
</evidence>
<gene>
    <name evidence="2" type="ORF">Tci_898220</name>
</gene>
<comment type="caution">
    <text evidence="2">The sequence shown here is derived from an EMBL/GenBank/DDBJ whole genome shotgun (WGS) entry which is preliminary data.</text>
</comment>
<dbReference type="AlphaFoldDB" id="A0A699UXC2"/>
<evidence type="ECO:0000313" key="2">
    <source>
        <dbReference type="EMBL" id="GFD26251.1"/>
    </source>
</evidence>
<dbReference type="EMBL" id="BKCJ011367223">
    <property type="protein sequence ID" value="GFD26251.1"/>
    <property type="molecule type" value="Genomic_DNA"/>
</dbReference>
<name>A0A699UXC2_TANCI</name>